<evidence type="ECO:0000259" key="1">
    <source>
        <dbReference type="Pfam" id="PF14534"/>
    </source>
</evidence>
<evidence type="ECO:0000313" key="2">
    <source>
        <dbReference type="EMBL" id="AHD00900.1"/>
    </source>
</evidence>
<dbReference type="RefSeq" id="WP_024090174.1">
    <property type="nucleotide sequence ID" value="NC_023135.1"/>
</dbReference>
<organism evidence="2 3">
    <name type="scientific">Leisingera methylohalidivorans DSM 14336</name>
    <dbReference type="NCBI Taxonomy" id="999552"/>
    <lineage>
        <taxon>Bacteria</taxon>
        <taxon>Pseudomonadati</taxon>
        <taxon>Pseudomonadota</taxon>
        <taxon>Alphaproteobacteria</taxon>
        <taxon>Rhodobacterales</taxon>
        <taxon>Roseobacteraceae</taxon>
        <taxon>Leisingera</taxon>
    </lineage>
</organism>
<dbReference type="OrthoDB" id="7353854at2"/>
<dbReference type="InterPro" id="IPR032710">
    <property type="entry name" value="NTF2-like_dom_sf"/>
</dbReference>
<dbReference type="EMBL" id="CP006773">
    <property type="protein sequence ID" value="AHD00900.1"/>
    <property type="molecule type" value="Genomic_DNA"/>
</dbReference>
<dbReference type="Pfam" id="PF14534">
    <property type="entry name" value="DUF4440"/>
    <property type="match status" value="1"/>
</dbReference>
<dbReference type="KEGG" id="lmd:METH_09610"/>
<dbReference type="Proteomes" id="UP000018780">
    <property type="component" value="Chromosome"/>
</dbReference>
<feature type="domain" description="DUF4440" evidence="1">
    <location>
        <begin position="16"/>
        <end position="104"/>
    </location>
</feature>
<protein>
    <recommendedName>
        <fullName evidence="1">DUF4440 domain-containing protein</fullName>
    </recommendedName>
</protein>
<keyword evidence="3" id="KW-1185">Reference proteome</keyword>
<dbReference type="HOGENOM" id="CLU_147392_1_0_5"/>
<sequence>MRDEAALWDLEERFWTGGLDGARAATAQDAVMIFPYPEGILQGGEIWERLKRKTPWRSVEMTGRSLRRRGDLAVLAYRVSAEKAAAPILTALCASAYLRDNGTWIRMSHQQTPVS</sequence>
<dbReference type="SUPFAM" id="SSF54427">
    <property type="entry name" value="NTF2-like"/>
    <property type="match status" value="1"/>
</dbReference>
<proteinExistence type="predicted"/>
<dbReference type="AlphaFoldDB" id="V9VUA6"/>
<dbReference type="PATRIC" id="fig|999552.6.peg.1921"/>
<gene>
    <name evidence="2" type="ORF">METH_09610</name>
</gene>
<accession>V9VUA6</accession>
<reference evidence="2 3" key="1">
    <citation type="submission" date="2013-09" db="EMBL/GenBank/DDBJ databases">
        <authorList>
            <consortium name="DOE Joint Genome Institute"/>
            <person name="Klenk H.-P."/>
            <person name="Huntemann M."/>
            <person name="Han J."/>
            <person name="Chen A."/>
            <person name="Kyrpides N."/>
            <person name="Mavromatis K."/>
            <person name="Markowitz V."/>
            <person name="Palaniappan K."/>
            <person name="Ivanova N."/>
            <person name="Schaumberg A."/>
            <person name="Pati A."/>
            <person name="Liolios K."/>
            <person name="Nordberg H.P."/>
            <person name="Cantor M.N."/>
            <person name="Hua S.X."/>
            <person name="Woyke T."/>
        </authorList>
    </citation>
    <scope>NUCLEOTIDE SEQUENCE [LARGE SCALE GENOMIC DNA]</scope>
    <source>
        <strain evidence="2 3">DSM 14336</strain>
    </source>
</reference>
<dbReference type="InterPro" id="IPR027843">
    <property type="entry name" value="DUF4440"/>
</dbReference>
<name>V9VUA6_9RHOB</name>
<evidence type="ECO:0000313" key="3">
    <source>
        <dbReference type="Proteomes" id="UP000018780"/>
    </source>
</evidence>